<dbReference type="GO" id="GO:0005886">
    <property type="term" value="C:plasma membrane"/>
    <property type="evidence" value="ECO:0007669"/>
    <property type="project" value="UniProtKB-SubCell"/>
</dbReference>
<dbReference type="SUPFAM" id="SSF103473">
    <property type="entry name" value="MFS general substrate transporter"/>
    <property type="match status" value="1"/>
</dbReference>
<feature type="transmembrane region" description="Helical" evidence="7">
    <location>
        <begin position="210"/>
        <end position="228"/>
    </location>
</feature>
<comment type="caution">
    <text evidence="9">The sequence shown here is derived from an EMBL/GenBank/DDBJ whole genome shotgun (WGS) entry which is preliminary data.</text>
</comment>
<dbReference type="AlphaFoldDB" id="A0A841U7V8"/>
<keyword evidence="6 7" id="KW-0472">Membrane</keyword>
<dbReference type="InterPro" id="IPR011701">
    <property type="entry name" value="MFS"/>
</dbReference>
<feature type="transmembrane region" description="Helical" evidence="7">
    <location>
        <begin position="57"/>
        <end position="76"/>
    </location>
</feature>
<keyword evidence="4 7" id="KW-0812">Transmembrane</keyword>
<feature type="domain" description="Major facilitator superfamily (MFS) profile" evidence="8">
    <location>
        <begin position="22"/>
        <end position="475"/>
    </location>
</feature>
<keyword evidence="3" id="KW-1003">Cell membrane</keyword>
<evidence type="ECO:0000256" key="4">
    <source>
        <dbReference type="ARBA" id="ARBA00022692"/>
    </source>
</evidence>
<accession>A0A841U7V8</accession>
<sequence>MRKSTVPSNAAAPGAASHRWWALLVLALAQFLVVLDASIVNIALPALGEELRLNTNLLSWVITAYVLPFGGLLLLGGRLADRFGHRRLFLAGVAGFGAASAAAGLADSGAWLLTARAVQGASAALLAPAALALVTRLFANPRDRARALGIWGAVAGIGSAAGVLLGGVLTSSFGWPSVFYVNVPVGILVILASPLLLPKDAAAERASLDMPGAAAVTAGIVSLVAALSGTERVGWTSPQTLILAGLAVALIVAFVIRESRAANPLMPLAIFRNKSVSGGNLAMFLIGGATTGLFFALSVYMQQVLHYDAMKAGLTQLPLAGALVVVAGAVPAAVRAFGTRHTLTGSLVLLAAGLIWLSMAPSDASFAADLLGPSLAIGIGLGGAFVSGTELAVHGVADGEAGLASGLVNTSQQIGGAIGLAVLTTLSLARTDSLLGAGKAEPEALTGGFAWAFLGAAALALIGAILVFVTVRTKPSSQAVVIDQSISKLKRREPSA</sequence>
<feature type="transmembrane region" description="Helical" evidence="7">
    <location>
        <begin position="150"/>
        <end position="173"/>
    </location>
</feature>
<feature type="transmembrane region" description="Helical" evidence="7">
    <location>
        <begin position="240"/>
        <end position="257"/>
    </location>
</feature>
<name>A0A841U7V8_9BACL</name>
<feature type="transmembrane region" description="Helical" evidence="7">
    <location>
        <begin position="313"/>
        <end position="334"/>
    </location>
</feature>
<dbReference type="Pfam" id="PF07690">
    <property type="entry name" value="MFS_1"/>
    <property type="match status" value="1"/>
</dbReference>
<feature type="transmembrane region" description="Helical" evidence="7">
    <location>
        <begin position="278"/>
        <end position="301"/>
    </location>
</feature>
<evidence type="ECO:0000256" key="7">
    <source>
        <dbReference type="SAM" id="Phobius"/>
    </source>
</evidence>
<dbReference type="EMBL" id="JACJVR010000084">
    <property type="protein sequence ID" value="MBB6694050.1"/>
    <property type="molecule type" value="Genomic_DNA"/>
</dbReference>
<feature type="transmembrane region" description="Helical" evidence="7">
    <location>
        <begin position="179"/>
        <end position="198"/>
    </location>
</feature>
<dbReference type="NCBIfam" id="TIGR00711">
    <property type="entry name" value="efflux_EmrB"/>
    <property type="match status" value="1"/>
</dbReference>
<dbReference type="PANTHER" id="PTHR42718:SF46">
    <property type="entry name" value="BLR6921 PROTEIN"/>
    <property type="match status" value="1"/>
</dbReference>
<dbReference type="GO" id="GO:0022857">
    <property type="term" value="F:transmembrane transporter activity"/>
    <property type="evidence" value="ECO:0007669"/>
    <property type="project" value="InterPro"/>
</dbReference>
<protein>
    <submittedName>
        <fullName evidence="9">DHA2 family efflux MFS transporter permease subunit</fullName>
    </submittedName>
</protein>
<keyword evidence="10" id="KW-1185">Reference proteome</keyword>
<evidence type="ECO:0000313" key="9">
    <source>
        <dbReference type="EMBL" id="MBB6694050.1"/>
    </source>
</evidence>
<dbReference type="InterPro" id="IPR036259">
    <property type="entry name" value="MFS_trans_sf"/>
</dbReference>
<dbReference type="Gene3D" id="1.20.1250.20">
    <property type="entry name" value="MFS general substrate transporter like domains"/>
    <property type="match status" value="1"/>
</dbReference>
<dbReference type="RefSeq" id="WP_185138024.1">
    <property type="nucleotide sequence ID" value="NZ_JACJVR010000084.1"/>
</dbReference>
<evidence type="ECO:0000256" key="1">
    <source>
        <dbReference type="ARBA" id="ARBA00004651"/>
    </source>
</evidence>
<feature type="transmembrane region" description="Helical" evidence="7">
    <location>
        <begin position="341"/>
        <end position="359"/>
    </location>
</feature>
<evidence type="ECO:0000256" key="6">
    <source>
        <dbReference type="ARBA" id="ARBA00023136"/>
    </source>
</evidence>
<comment type="subcellular location">
    <subcellularLocation>
        <location evidence="1">Cell membrane</location>
        <topology evidence="1">Multi-pass membrane protein</topology>
    </subcellularLocation>
</comment>
<keyword evidence="5 7" id="KW-1133">Transmembrane helix</keyword>
<dbReference type="PROSITE" id="PS50850">
    <property type="entry name" value="MFS"/>
    <property type="match status" value="1"/>
</dbReference>
<feature type="transmembrane region" description="Helical" evidence="7">
    <location>
        <begin position="88"/>
        <end position="106"/>
    </location>
</feature>
<keyword evidence="2" id="KW-0813">Transport</keyword>
<organism evidence="9 10">
    <name type="scientific">Cohnella xylanilytica</name>
    <dbReference type="NCBI Taxonomy" id="557555"/>
    <lineage>
        <taxon>Bacteria</taxon>
        <taxon>Bacillati</taxon>
        <taxon>Bacillota</taxon>
        <taxon>Bacilli</taxon>
        <taxon>Bacillales</taxon>
        <taxon>Paenibacillaceae</taxon>
        <taxon>Cohnella</taxon>
    </lineage>
</organism>
<feature type="transmembrane region" description="Helical" evidence="7">
    <location>
        <begin position="371"/>
        <end position="393"/>
    </location>
</feature>
<reference evidence="9 10" key="1">
    <citation type="submission" date="2020-08" db="EMBL/GenBank/DDBJ databases">
        <title>Cohnella phylogeny.</title>
        <authorList>
            <person name="Dunlap C."/>
        </authorList>
    </citation>
    <scope>NUCLEOTIDE SEQUENCE [LARGE SCALE GENOMIC DNA]</scope>
    <source>
        <strain evidence="9 10">DSM 25239</strain>
    </source>
</reference>
<dbReference type="InterPro" id="IPR004638">
    <property type="entry name" value="EmrB-like"/>
</dbReference>
<feature type="transmembrane region" description="Helical" evidence="7">
    <location>
        <begin position="118"/>
        <end position="138"/>
    </location>
</feature>
<dbReference type="InterPro" id="IPR020846">
    <property type="entry name" value="MFS_dom"/>
</dbReference>
<feature type="transmembrane region" description="Helical" evidence="7">
    <location>
        <begin position="414"/>
        <end position="429"/>
    </location>
</feature>
<evidence type="ECO:0000256" key="3">
    <source>
        <dbReference type="ARBA" id="ARBA00022475"/>
    </source>
</evidence>
<proteinExistence type="predicted"/>
<dbReference type="Gene3D" id="1.20.1720.10">
    <property type="entry name" value="Multidrug resistance protein D"/>
    <property type="match status" value="1"/>
</dbReference>
<dbReference type="CDD" id="cd17321">
    <property type="entry name" value="MFS_MMR_MDR_like"/>
    <property type="match status" value="1"/>
</dbReference>
<gene>
    <name evidence="9" type="ORF">H7B90_21855</name>
</gene>
<evidence type="ECO:0000259" key="8">
    <source>
        <dbReference type="PROSITE" id="PS50850"/>
    </source>
</evidence>
<evidence type="ECO:0000256" key="2">
    <source>
        <dbReference type="ARBA" id="ARBA00022448"/>
    </source>
</evidence>
<dbReference type="PANTHER" id="PTHR42718">
    <property type="entry name" value="MAJOR FACILITATOR SUPERFAMILY MULTIDRUG TRANSPORTER MFSC"/>
    <property type="match status" value="1"/>
</dbReference>
<dbReference type="Proteomes" id="UP000553776">
    <property type="component" value="Unassembled WGS sequence"/>
</dbReference>
<feature type="transmembrane region" description="Helical" evidence="7">
    <location>
        <begin position="20"/>
        <end position="45"/>
    </location>
</feature>
<evidence type="ECO:0000256" key="5">
    <source>
        <dbReference type="ARBA" id="ARBA00022989"/>
    </source>
</evidence>
<evidence type="ECO:0000313" key="10">
    <source>
        <dbReference type="Proteomes" id="UP000553776"/>
    </source>
</evidence>
<feature type="transmembrane region" description="Helical" evidence="7">
    <location>
        <begin position="449"/>
        <end position="469"/>
    </location>
</feature>